<organism evidence="1 2">
    <name type="scientific">Roseivivax lentus</name>
    <dbReference type="NCBI Taxonomy" id="633194"/>
    <lineage>
        <taxon>Bacteria</taxon>
        <taxon>Pseudomonadati</taxon>
        <taxon>Pseudomonadota</taxon>
        <taxon>Alphaproteobacteria</taxon>
        <taxon>Rhodobacterales</taxon>
        <taxon>Roseobacteraceae</taxon>
        <taxon>Roseivivax</taxon>
    </lineage>
</organism>
<dbReference type="GO" id="GO:0016853">
    <property type="term" value="F:isomerase activity"/>
    <property type="evidence" value="ECO:0007669"/>
    <property type="project" value="UniProtKB-KW"/>
</dbReference>
<dbReference type="OrthoDB" id="9816064at2"/>
<dbReference type="Pfam" id="PF17645">
    <property type="entry name" value="Amdase"/>
    <property type="match status" value="1"/>
</dbReference>
<dbReference type="AlphaFoldDB" id="A0A1N7NTR9"/>
<dbReference type="PIRSF" id="PIRSF015736">
    <property type="entry name" value="MI"/>
    <property type="match status" value="1"/>
</dbReference>
<dbReference type="Proteomes" id="UP000186684">
    <property type="component" value="Unassembled WGS sequence"/>
</dbReference>
<sequence>MNYTPVDGRRVGMLTPSSNTVLEPYTSAMFAPFGDAATAHFGRFRVVEISMSEASQSQFTLEPILEAAERLAEAEPALICWNGTSASWLGLEKDRALCAAITERTGVPATSTILAYEALFRKMGIRRLGVVTPYIQDIESRMIANYASQGIEVVSAARLDDKGNYSFATYPPEQVGALVEEVAAAKPDAIAIVCTNFRGAPVAVGIEDATGVPVLDSVAVTAAHCLREVGLDPARVTGWGSVFQRV</sequence>
<dbReference type="InterPro" id="IPR026286">
    <property type="entry name" value="MaiA/AMDase"/>
</dbReference>
<dbReference type="PANTHER" id="PTHR40267:SF1">
    <property type="entry name" value="BLR3294 PROTEIN"/>
    <property type="match status" value="1"/>
</dbReference>
<reference evidence="2" key="1">
    <citation type="submission" date="2017-01" db="EMBL/GenBank/DDBJ databases">
        <authorList>
            <person name="Varghese N."/>
            <person name="Submissions S."/>
        </authorList>
    </citation>
    <scope>NUCLEOTIDE SEQUENCE [LARGE SCALE GENOMIC DNA]</scope>
    <source>
        <strain evidence="2">DSM 29430</strain>
    </source>
</reference>
<evidence type="ECO:0000313" key="1">
    <source>
        <dbReference type="EMBL" id="SIT01744.1"/>
    </source>
</evidence>
<gene>
    <name evidence="1" type="ORF">SAMN05421759_11051</name>
</gene>
<dbReference type="STRING" id="633194.SAMN05421759_11051"/>
<dbReference type="InterPro" id="IPR053714">
    <property type="entry name" value="Iso_Racemase_Enz_sf"/>
</dbReference>
<evidence type="ECO:0000313" key="2">
    <source>
        <dbReference type="Proteomes" id="UP000186684"/>
    </source>
</evidence>
<dbReference type="RefSeq" id="WP_076449122.1">
    <property type="nucleotide sequence ID" value="NZ_FTOQ01000010.1"/>
</dbReference>
<accession>A0A1N7NTR9</accession>
<keyword evidence="1" id="KW-0413">Isomerase</keyword>
<dbReference type="Gene3D" id="3.40.50.12500">
    <property type="match status" value="1"/>
</dbReference>
<keyword evidence="2" id="KW-1185">Reference proteome</keyword>
<dbReference type="EMBL" id="FTOQ01000010">
    <property type="protein sequence ID" value="SIT01744.1"/>
    <property type="molecule type" value="Genomic_DNA"/>
</dbReference>
<dbReference type="PANTHER" id="PTHR40267">
    <property type="entry name" value="BLR3294 PROTEIN"/>
    <property type="match status" value="1"/>
</dbReference>
<proteinExistence type="predicted"/>
<protein>
    <submittedName>
        <fullName evidence="1">Maleate isomerase</fullName>
    </submittedName>
</protein>
<name>A0A1N7NTR9_9RHOB</name>